<sequence length="76" mass="8454">MARFLENQRKMKTFAAPLSLTLYFFLICDFTSIVHSSSDGNYEDGGQCKAWLVQSIPTDMPHLSRVPGVLSTGLIT</sequence>
<name>A0A2G9GNH6_9LAMI</name>
<accession>A0A2G9GNH6</accession>
<keyword evidence="2" id="KW-1185">Reference proteome</keyword>
<dbReference type="AlphaFoldDB" id="A0A2G9GNH6"/>
<proteinExistence type="predicted"/>
<comment type="caution">
    <text evidence="1">The sequence shown here is derived from an EMBL/GenBank/DDBJ whole genome shotgun (WGS) entry which is preliminary data.</text>
</comment>
<dbReference type="Proteomes" id="UP000231279">
    <property type="component" value="Unassembled WGS sequence"/>
</dbReference>
<organism evidence="1 2">
    <name type="scientific">Handroanthus impetiginosus</name>
    <dbReference type="NCBI Taxonomy" id="429701"/>
    <lineage>
        <taxon>Eukaryota</taxon>
        <taxon>Viridiplantae</taxon>
        <taxon>Streptophyta</taxon>
        <taxon>Embryophyta</taxon>
        <taxon>Tracheophyta</taxon>
        <taxon>Spermatophyta</taxon>
        <taxon>Magnoliopsida</taxon>
        <taxon>eudicotyledons</taxon>
        <taxon>Gunneridae</taxon>
        <taxon>Pentapetalae</taxon>
        <taxon>asterids</taxon>
        <taxon>lamiids</taxon>
        <taxon>Lamiales</taxon>
        <taxon>Bignoniaceae</taxon>
        <taxon>Crescentiina</taxon>
        <taxon>Tabebuia alliance</taxon>
        <taxon>Handroanthus</taxon>
    </lineage>
</organism>
<gene>
    <name evidence="1" type="ORF">CDL12_20585</name>
</gene>
<protein>
    <submittedName>
        <fullName evidence="1">Uncharacterized protein</fullName>
    </submittedName>
</protein>
<dbReference type="EMBL" id="NKXS01004300">
    <property type="protein sequence ID" value="PIN06854.1"/>
    <property type="molecule type" value="Genomic_DNA"/>
</dbReference>
<reference evidence="2" key="1">
    <citation type="journal article" date="2018" name="Gigascience">
        <title>Genome assembly of the Pink Ipe (Handroanthus impetiginosus, Bignoniaceae), a highly valued, ecologically keystone Neotropical timber forest tree.</title>
        <authorList>
            <person name="Silva-Junior O.B."/>
            <person name="Grattapaglia D."/>
            <person name="Novaes E."/>
            <person name="Collevatti R.G."/>
        </authorList>
    </citation>
    <scope>NUCLEOTIDE SEQUENCE [LARGE SCALE GENOMIC DNA]</scope>
    <source>
        <strain evidence="2">cv. UFG-1</strain>
    </source>
</reference>
<dbReference type="OrthoDB" id="1928860at2759"/>
<evidence type="ECO:0000313" key="1">
    <source>
        <dbReference type="EMBL" id="PIN06854.1"/>
    </source>
</evidence>
<evidence type="ECO:0000313" key="2">
    <source>
        <dbReference type="Proteomes" id="UP000231279"/>
    </source>
</evidence>